<organism evidence="2 3">
    <name type="scientific">Nocardioides marmoriginsengisoli</name>
    <dbReference type="NCBI Taxonomy" id="661483"/>
    <lineage>
        <taxon>Bacteria</taxon>
        <taxon>Bacillati</taxon>
        <taxon>Actinomycetota</taxon>
        <taxon>Actinomycetes</taxon>
        <taxon>Propionibacteriales</taxon>
        <taxon>Nocardioidaceae</taxon>
        <taxon>Nocardioides</taxon>
    </lineage>
</organism>
<name>A0A3N0CB90_9ACTN</name>
<dbReference type="InterPro" id="IPR037401">
    <property type="entry name" value="SnoaL-like"/>
</dbReference>
<proteinExistence type="predicted"/>
<evidence type="ECO:0000313" key="3">
    <source>
        <dbReference type="Proteomes" id="UP000267128"/>
    </source>
</evidence>
<reference evidence="2 3" key="1">
    <citation type="submission" date="2018-11" db="EMBL/GenBank/DDBJ databases">
        <authorList>
            <person name="Li F."/>
        </authorList>
    </citation>
    <scope>NUCLEOTIDE SEQUENCE [LARGE SCALE GENOMIC DNA]</scope>
    <source>
        <strain evidence="2 3">Gsoil 097</strain>
    </source>
</reference>
<feature type="domain" description="SnoaL-like" evidence="1">
    <location>
        <begin position="26"/>
        <end position="131"/>
    </location>
</feature>
<dbReference type="InterPro" id="IPR032710">
    <property type="entry name" value="NTF2-like_dom_sf"/>
</dbReference>
<dbReference type="RefSeq" id="WP_123229450.1">
    <property type="nucleotide sequence ID" value="NZ_RJSE01000009.1"/>
</dbReference>
<evidence type="ECO:0000259" key="1">
    <source>
        <dbReference type="Pfam" id="PF12680"/>
    </source>
</evidence>
<protein>
    <submittedName>
        <fullName evidence="2">Nuclear transport factor 2 family protein</fullName>
    </submittedName>
</protein>
<dbReference type="EMBL" id="RJSE01000009">
    <property type="protein sequence ID" value="RNL60698.1"/>
    <property type="molecule type" value="Genomic_DNA"/>
</dbReference>
<keyword evidence="3" id="KW-1185">Reference proteome</keyword>
<dbReference type="Pfam" id="PF12680">
    <property type="entry name" value="SnoaL_2"/>
    <property type="match status" value="1"/>
</dbReference>
<dbReference type="Proteomes" id="UP000267128">
    <property type="component" value="Unassembled WGS sequence"/>
</dbReference>
<dbReference type="Gene3D" id="3.10.450.50">
    <property type="match status" value="1"/>
</dbReference>
<gene>
    <name evidence="2" type="ORF">EFK50_20550</name>
</gene>
<dbReference type="SUPFAM" id="SSF54427">
    <property type="entry name" value="NTF2-like"/>
    <property type="match status" value="1"/>
</dbReference>
<sequence length="146" mass="15985">MTEQGTVRWLAADDPHPARRAQQAALACAIAGDKQGWLALWAEDCEIHDPVGPSIFDASGEGHHGRAGIEHFWDVAIAPVARFDVEVRTSHACGDSSAQEATFRTAFPDGTRAEIDLMVVYRVDVAGLITSMRAYWELERVRLTAP</sequence>
<evidence type="ECO:0000313" key="2">
    <source>
        <dbReference type="EMBL" id="RNL60698.1"/>
    </source>
</evidence>
<comment type="caution">
    <text evidence="2">The sequence shown here is derived from an EMBL/GenBank/DDBJ whole genome shotgun (WGS) entry which is preliminary data.</text>
</comment>
<dbReference type="AlphaFoldDB" id="A0A3N0CB90"/>
<dbReference type="OrthoDB" id="5732163at2"/>
<accession>A0A3N0CB90</accession>